<dbReference type="Pfam" id="PF08282">
    <property type="entry name" value="Hydrolase_3"/>
    <property type="match status" value="1"/>
</dbReference>
<evidence type="ECO:0000256" key="6">
    <source>
        <dbReference type="ARBA" id="ARBA00011881"/>
    </source>
</evidence>
<evidence type="ECO:0000256" key="2">
    <source>
        <dbReference type="ARBA" id="ARBA00001946"/>
    </source>
</evidence>
<evidence type="ECO:0000256" key="7">
    <source>
        <dbReference type="ARBA" id="ARBA00012491"/>
    </source>
</evidence>
<dbReference type="Gene3D" id="3.40.50.1000">
    <property type="entry name" value="HAD superfamily/HAD-like"/>
    <property type="match status" value="1"/>
</dbReference>
<evidence type="ECO:0000256" key="10">
    <source>
        <dbReference type="ARBA" id="ARBA00022842"/>
    </source>
</evidence>
<dbReference type="UniPathway" id="UPA00628"/>
<comment type="subunit">
    <text evidence="6">Homotetramer.</text>
</comment>
<keyword evidence="9 11" id="KW-0378">Hydrolase</keyword>
<dbReference type="SUPFAM" id="SSF56784">
    <property type="entry name" value="HAD-like"/>
    <property type="match status" value="1"/>
</dbReference>
<dbReference type="AlphaFoldDB" id="A0A518AUT1"/>
<dbReference type="InterPro" id="IPR003329">
    <property type="entry name" value="Cytidylyl_trans"/>
</dbReference>
<comment type="catalytic activity">
    <reaction evidence="1">
        <text>an N-acylneuraminate + CTP = a CMP-N-acyl-beta-neuraminate + diphosphate</text>
        <dbReference type="Rhea" id="RHEA:11344"/>
        <dbReference type="ChEBI" id="CHEBI:33019"/>
        <dbReference type="ChEBI" id="CHEBI:37563"/>
        <dbReference type="ChEBI" id="CHEBI:60073"/>
        <dbReference type="ChEBI" id="CHEBI:68671"/>
        <dbReference type="EC" id="2.7.7.43"/>
    </reaction>
</comment>
<dbReference type="GO" id="GO:0016788">
    <property type="term" value="F:hydrolase activity, acting on ester bonds"/>
    <property type="evidence" value="ECO:0007669"/>
    <property type="project" value="InterPro"/>
</dbReference>
<dbReference type="GO" id="GO:0008781">
    <property type="term" value="F:N-acylneuraminate cytidylyltransferase activity"/>
    <property type="evidence" value="ECO:0007669"/>
    <property type="project" value="UniProtKB-EC"/>
</dbReference>
<evidence type="ECO:0000313" key="12">
    <source>
        <dbReference type="Proteomes" id="UP000315750"/>
    </source>
</evidence>
<dbReference type="GO" id="GO:0046872">
    <property type="term" value="F:metal ion binding"/>
    <property type="evidence" value="ECO:0007669"/>
    <property type="project" value="UniProtKB-KW"/>
</dbReference>
<evidence type="ECO:0000256" key="1">
    <source>
        <dbReference type="ARBA" id="ARBA00001862"/>
    </source>
</evidence>
<dbReference type="InterPro" id="IPR029044">
    <property type="entry name" value="Nucleotide-diphossugar_trans"/>
</dbReference>
<comment type="pathway">
    <text evidence="3">Amino-sugar metabolism; N-acetylneuraminate metabolism.</text>
</comment>
<dbReference type="SUPFAM" id="SSF53448">
    <property type="entry name" value="Nucleotide-diphospho-sugar transferases"/>
    <property type="match status" value="1"/>
</dbReference>
<dbReference type="RefSeq" id="WP_145250533.1">
    <property type="nucleotide sequence ID" value="NZ_CP036278.1"/>
</dbReference>
<dbReference type="InterPro" id="IPR023214">
    <property type="entry name" value="HAD_sf"/>
</dbReference>
<keyword evidence="12" id="KW-1185">Reference proteome</keyword>
<dbReference type="SFLD" id="SFLDG01138">
    <property type="entry name" value="C1.6.2:_Deoxy-d-mannose-octulo"/>
    <property type="match status" value="1"/>
</dbReference>
<dbReference type="SFLD" id="SFLDS00003">
    <property type="entry name" value="Haloacid_Dehalogenase"/>
    <property type="match status" value="1"/>
</dbReference>
<dbReference type="Proteomes" id="UP000315750">
    <property type="component" value="Chromosome"/>
</dbReference>
<dbReference type="EMBL" id="CP036278">
    <property type="protein sequence ID" value="QDU58483.1"/>
    <property type="molecule type" value="Genomic_DNA"/>
</dbReference>
<dbReference type="GO" id="GO:0006054">
    <property type="term" value="P:N-acetylneuraminate metabolic process"/>
    <property type="evidence" value="ECO:0007669"/>
    <property type="project" value="UniProtKB-UniPathway"/>
</dbReference>
<keyword evidence="8" id="KW-0479">Metal-binding</keyword>
<evidence type="ECO:0000256" key="4">
    <source>
        <dbReference type="ARBA" id="ARBA00005893"/>
    </source>
</evidence>
<evidence type="ECO:0000313" key="11">
    <source>
        <dbReference type="EMBL" id="QDU58483.1"/>
    </source>
</evidence>
<dbReference type="InterPro" id="IPR050793">
    <property type="entry name" value="CMP-NeuNAc_synthase"/>
</dbReference>
<dbReference type="PANTHER" id="PTHR21485">
    <property type="entry name" value="HAD SUPERFAMILY MEMBERS CMAS AND KDSC"/>
    <property type="match status" value="1"/>
</dbReference>
<dbReference type="SFLD" id="SFLDG01136">
    <property type="entry name" value="C1.6:_Phosphoserine_Phosphatas"/>
    <property type="match status" value="1"/>
</dbReference>
<dbReference type="PANTHER" id="PTHR21485:SF3">
    <property type="entry name" value="N-ACYLNEURAMINATE CYTIDYLYLTRANSFERASE"/>
    <property type="match status" value="1"/>
</dbReference>
<comment type="cofactor">
    <cofactor evidence="2">
        <name>Mg(2+)</name>
        <dbReference type="ChEBI" id="CHEBI:18420"/>
    </cofactor>
</comment>
<comment type="similarity">
    <text evidence="5">Belongs to the CMP-NeuNAc synthase family.</text>
</comment>
<accession>A0A518AUT1</accession>
<dbReference type="InterPro" id="IPR010023">
    <property type="entry name" value="KdsC_fam"/>
</dbReference>
<comment type="similarity">
    <text evidence="4">Belongs to the KdsC family.</text>
</comment>
<name>A0A518AUT1_9BACT</name>
<keyword evidence="10" id="KW-0460">Magnesium</keyword>
<dbReference type="KEGG" id="amuc:Pan181_47200"/>
<dbReference type="InterPro" id="IPR036412">
    <property type="entry name" value="HAD-like_sf"/>
</dbReference>
<evidence type="ECO:0000256" key="3">
    <source>
        <dbReference type="ARBA" id="ARBA00005141"/>
    </source>
</evidence>
<proteinExistence type="inferred from homology"/>
<dbReference type="EC" id="2.7.7.43" evidence="7"/>
<protein>
    <recommendedName>
        <fullName evidence="7">N-acylneuraminate cytidylyltransferase</fullName>
        <ecNumber evidence="7">2.7.7.43</ecNumber>
    </recommendedName>
</protein>
<sequence>MTEVLAILPARDGSTRTSVNPLSPVAGHPLIGHTVTAARMSKSVTRIVVATPHSGIADVARRFGGQVVMQQRETNDTDAMLEVLEQLQASENYRPDVVVQLAWSAPLTTSEEIDRTVDALAQQQADSALAVVEFPKFVWQHDASGCGVGVNHDRPSGDHSDDSAPQFLEAHAVYAMRTSGLLETKQRFFGKTALVEMPRDRHLVLSDSSDLDVAELRLRRRFAMLRDKLLPDSIGAVVFDFDGVFTDNSVTVDQEGRESTLCSRGDGMGIGQLKKTGIPLLVLSKEPVPIVMHRCGKLGLECLHGVDNKLPLLDKWLAEHGVDRQNTVYMGNDINDIECLAAVGCGTVPADAHPDVLPVANLVLDYPGGRGAVRQLCDMIVSKVTTE</sequence>
<dbReference type="Gene3D" id="3.90.550.10">
    <property type="entry name" value="Spore Coat Polysaccharide Biosynthesis Protein SpsA, Chain A"/>
    <property type="match status" value="1"/>
</dbReference>
<evidence type="ECO:0000256" key="9">
    <source>
        <dbReference type="ARBA" id="ARBA00022801"/>
    </source>
</evidence>
<organism evidence="11 12">
    <name type="scientific">Aeoliella mucimassa</name>
    <dbReference type="NCBI Taxonomy" id="2527972"/>
    <lineage>
        <taxon>Bacteria</taxon>
        <taxon>Pseudomonadati</taxon>
        <taxon>Planctomycetota</taxon>
        <taxon>Planctomycetia</taxon>
        <taxon>Pirellulales</taxon>
        <taxon>Lacipirellulaceae</taxon>
        <taxon>Aeoliella</taxon>
    </lineage>
</organism>
<reference evidence="11 12" key="1">
    <citation type="submission" date="2019-02" db="EMBL/GenBank/DDBJ databases">
        <title>Deep-cultivation of Planctomycetes and their phenomic and genomic characterization uncovers novel biology.</title>
        <authorList>
            <person name="Wiegand S."/>
            <person name="Jogler M."/>
            <person name="Boedeker C."/>
            <person name="Pinto D."/>
            <person name="Vollmers J."/>
            <person name="Rivas-Marin E."/>
            <person name="Kohn T."/>
            <person name="Peeters S.H."/>
            <person name="Heuer A."/>
            <person name="Rast P."/>
            <person name="Oberbeckmann S."/>
            <person name="Bunk B."/>
            <person name="Jeske O."/>
            <person name="Meyerdierks A."/>
            <person name="Storesund J.E."/>
            <person name="Kallscheuer N."/>
            <person name="Luecker S."/>
            <person name="Lage O.M."/>
            <person name="Pohl T."/>
            <person name="Merkel B.J."/>
            <person name="Hornburger P."/>
            <person name="Mueller R.-W."/>
            <person name="Bruemmer F."/>
            <person name="Labrenz M."/>
            <person name="Spormann A.M."/>
            <person name="Op den Camp H."/>
            <person name="Overmann J."/>
            <person name="Amann R."/>
            <person name="Jetten M.S.M."/>
            <person name="Mascher T."/>
            <person name="Medema M.H."/>
            <person name="Devos D.P."/>
            <person name="Kaster A.-K."/>
            <person name="Ovreas L."/>
            <person name="Rohde M."/>
            <person name="Galperin M.Y."/>
            <person name="Jogler C."/>
        </authorList>
    </citation>
    <scope>NUCLEOTIDE SEQUENCE [LARGE SCALE GENOMIC DNA]</scope>
    <source>
        <strain evidence="11 12">Pan181</strain>
    </source>
</reference>
<dbReference type="Pfam" id="PF02348">
    <property type="entry name" value="CTP_transf_3"/>
    <property type="match status" value="1"/>
</dbReference>
<gene>
    <name evidence="11" type="primary">kdsC</name>
    <name evidence="11" type="ORF">Pan181_47200</name>
</gene>
<evidence type="ECO:0000256" key="8">
    <source>
        <dbReference type="ARBA" id="ARBA00022723"/>
    </source>
</evidence>
<evidence type="ECO:0000256" key="5">
    <source>
        <dbReference type="ARBA" id="ARBA00010726"/>
    </source>
</evidence>
<dbReference type="OrthoDB" id="9805604at2"/>